<evidence type="ECO:0000313" key="1">
    <source>
        <dbReference type="EMBL" id="HDZ53550.1"/>
    </source>
</evidence>
<gene>
    <name evidence="1" type="ORF">ENH63_17615</name>
</gene>
<reference evidence="1" key="1">
    <citation type="journal article" date="2020" name="mSystems">
        <title>Genome- and Community-Level Interaction Insights into Carbon Utilization and Element Cycling Functions of Hydrothermarchaeota in Hydrothermal Sediment.</title>
        <authorList>
            <person name="Zhou Z."/>
            <person name="Liu Y."/>
            <person name="Xu W."/>
            <person name="Pan J."/>
            <person name="Luo Z.H."/>
            <person name="Li M."/>
        </authorList>
    </citation>
    <scope>NUCLEOTIDE SEQUENCE [LARGE SCALE GENOMIC DNA]</scope>
    <source>
        <strain evidence="1">HyVt-323</strain>
    </source>
</reference>
<dbReference type="RefSeq" id="WP_273055695.1">
    <property type="nucleotide sequence ID" value="NZ_DRFN01000049.1"/>
</dbReference>
<sequence length="124" mass="13630">MTQAEPMVLYHGTSEASARELMLYGWAPERGRSGGQCGQARYLYLTTTSDNAQWYATEKMVDVVLKVEVDRSQLRVDPEDGVGETIEEEMNCPNGFPGNLVCVSALSPESFSFLATADPTPEMT</sequence>
<organism evidence="1">
    <name type="scientific">Sulfitobacter litoralis</name>
    <dbReference type="NCBI Taxonomy" id="335975"/>
    <lineage>
        <taxon>Bacteria</taxon>
        <taxon>Pseudomonadati</taxon>
        <taxon>Pseudomonadota</taxon>
        <taxon>Alphaproteobacteria</taxon>
        <taxon>Rhodobacterales</taxon>
        <taxon>Roseobacteraceae</taxon>
        <taxon>Sulfitobacter</taxon>
    </lineage>
</organism>
<dbReference type="AlphaFoldDB" id="A0A7V1FNU2"/>
<comment type="caution">
    <text evidence="1">The sequence shown here is derived from an EMBL/GenBank/DDBJ whole genome shotgun (WGS) entry which is preliminary data.</text>
</comment>
<proteinExistence type="predicted"/>
<dbReference type="Proteomes" id="UP000885704">
    <property type="component" value="Unassembled WGS sequence"/>
</dbReference>
<name>A0A7V1FNU2_9RHOB</name>
<protein>
    <recommendedName>
        <fullName evidence="2">PARP catalytic domain-containing protein</fullName>
    </recommendedName>
</protein>
<evidence type="ECO:0008006" key="2">
    <source>
        <dbReference type="Google" id="ProtNLM"/>
    </source>
</evidence>
<dbReference type="EMBL" id="DRFN01000049">
    <property type="protein sequence ID" value="HDZ53550.1"/>
    <property type="molecule type" value="Genomic_DNA"/>
</dbReference>
<accession>A0A7V1FNU2</accession>